<feature type="binding site" evidence="1">
    <location>
        <position position="108"/>
    </location>
    <ligand>
        <name>S-adenosyl-L-methionine</name>
        <dbReference type="ChEBI" id="CHEBI:59789"/>
    </ligand>
</feature>
<name>A0A1H9AVA1_9HYPH</name>
<dbReference type="Pfam" id="PF04378">
    <property type="entry name" value="RsmJ"/>
    <property type="match status" value="1"/>
</dbReference>
<dbReference type="SUPFAM" id="SSF53335">
    <property type="entry name" value="S-adenosyl-L-methionine-dependent methyltransferases"/>
    <property type="match status" value="1"/>
</dbReference>
<dbReference type="HAMAP" id="MF_00934">
    <property type="entry name" value="23SrRNA_methyltr_J"/>
    <property type="match status" value="1"/>
</dbReference>
<feature type="site" description="Interaction with substrate rRNA" evidence="1">
    <location>
        <position position="3"/>
    </location>
</feature>
<evidence type="ECO:0000313" key="3">
    <source>
        <dbReference type="Proteomes" id="UP000199647"/>
    </source>
</evidence>
<sequence>MNYRHAFHAGNFADVVKHITLARIIEHLKAKPAPFRVLDVHAGIGLYDLTADPAIRTGEWLDGVGRLYRDGTADPDPLTDEAEALLAPWRKTIAAVNDGTHLAHYPGSPEIARWLIRPEDSLVFNELHPDDRPVLTRRYGRDGRVKILEMDAWTALKAQLPPPERRGLLLVDPPYEVADEAKKAVTALADAQRRFATGLTFLWYPVKAQADANALARRVEALAIPKTLRVELTIRRADSTLQLNGTGMILVNPPWRLESELRLLLPLLQKRLADRDARFSGGWRMEWLVGEARTEKD</sequence>
<evidence type="ECO:0000313" key="2">
    <source>
        <dbReference type="EMBL" id="SEP80704.1"/>
    </source>
</evidence>
<dbReference type="GO" id="GO:0005829">
    <property type="term" value="C:cytosol"/>
    <property type="evidence" value="ECO:0007669"/>
    <property type="project" value="TreeGrafter"/>
</dbReference>
<comment type="function">
    <text evidence="1">Specifically methylates the adenine in position 2030 of 23S rRNA.</text>
</comment>
<dbReference type="GO" id="GO:0003723">
    <property type="term" value="F:RNA binding"/>
    <property type="evidence" value="ECO:0007669"/>
    <property type="project" value="UniProtKB-UniRule"/>
</dbReference>
<dbReference type="PANTHER" id="PTHR37426:SF1">
    <property type="entry name" value="RIBOSOMAL RNA LARGE SUBUNIT METHYLTRANSFERASE J"/>
    <property type="match status" value="1"/>
</dbReference>
<dbReference type="InterPro" id="IPR029063">
    <property type="entry name" value="SAM-dependent_MTases_sf"/>
</dbReference>
<feature type="binding site" evidence="1">
    <location>
        <position position="41"/>
    </location>
    <ligand>
        <name>S-adenosyl-L-methionine</name>
        <dbReference type="ChEBI" id="CHEBI:59789"/>
    </ligand>
</feature>
<dbReference type="EMBL" id="FOFG01000001">
    <property type="protein sequence ID" value="SEP80704.1"/>
    <property type="molecule type" value="Genomic_DNA"/>
</dbReference>
<dbReference type="Proteomes" id="UP000199647">
    <property type="component" value="Unassembled WGS sequence"/>
</dbReference>
<dbReference type="GO" id="GO:0070475">
    <property type="term" value="P:rRNA base methylation"/>
    <property type="evidence" value="ECO:0007669"/>
    <property type="project" value="UniProtKB-UniRule"/>
</dbReference>
<reference evidence="2 3" key="1">
    <citation type="submission" date="2016-10" db="EMBL/GenBank/DDBJ databases">
        <authorList>
            <person name="de Groot N.N."/>
        </authorList>
    </citation>
    <scope>NUCLEOTIDE SEQUENCE [LARGE SCALE GENOMIC DNA]</scope>
    <source>
        <strain evidence="2 3">A52C2</strain>
    </source>
</reference>
<keyword evidence="3" id="KW-1185">Reference proteome</keyword>
<dbReference type="Gene3D" id="3.40.50.150">
    <property type="entry name" value="Vaccinia Virus protein VP39"/>
    <property type="match status" value="1"/>
</dbReference>
<keyword evidence="1" id="KW-0694">RNA-binding</keyword>
<gene>
    <name evidence="1" type="primary">rlmJ</name>
    <name evidence="2" type="ORF">SAMN05216548_101538</name>
</gene>
<feature type="binding site" evidence="1">
    <location>
        <position position="126"/>
    </location>
    <ligand>
        <name>S-adenosyl-L-methionine</name>
        <dbReference type="ChEBI" id="CHEBI:59789"/>
    </ligand>
</feature>
<dbReference type="GO" id="GO:0036307">
    <property type="term" value="F:23S rRNA (adenine(2030)-N(6))-methyltransferase activity"/>
    <property type="evidence" value="ECO:0007669"/>
    <property type="project" value="UniProtKB-UniRule"/>
</dbReference>
<comment type="similarity">
    <text evidence="1">Belongs to the RlmJ family.</text>
</comment>
<accession>A0A1H9AVA1</accession>
<dbReference type="EC" id="2.1.1.266" evidence="1"/>
<dbReference type="RefSeq" id="WP_092495004.1">
    <property type="nucleotide sequence ID" value="NZ_FOFG01000001.1"/>
</dbReference>
<dbReference type="STRING" id="1855383.SAMN05216548_101538"/>
<dbReference type="AlphaFoldDB" id="A0A1H9AVA1"/>
<keyword evidence="1 2" id="KW-0808">Transferase</keyword>
<evidence type="ECO:0000256" key="1">
    <source>
        <dbReference type="HAMAP-Rule" id="MF_00934"/>
    </source>
</evidence>
<dbReference type="OrthoDB" id="9791274at2"/>
<organism evidence="2 3">
    <name type="scientific">Faunimonas pinastri</name>
    <dbReference type="NCBI Taxonomy" id="1855383"/>
    <lineage>
        <taxon>Bacteria</taxon>
        <taxon>Pseudomonadati</taxon>
        <taxon>Pseudomonadota</taxon>
        <taxon>Alphaproteobacteria</taxon>
        <taxon>Hyphomicrobiales</taxon>
        <taxon>Afifellaceae</taxon>
        <taxon>Faunimonas</taxon>
    </lineage>
</organism>
<feature type="binding site" evidence="1">
    <location>
        <begin position="151"/>
        <end position="152"/>
    </location>
    <ligand>
        <name>S-adenosyl-L-methionine</name>
        <dbReference type="ChEBI" id="CHEBI:59789"/>
    </ligand>
</feature>
<keyword evidence="1" id="KW-0949">S-adenosyl-L-methionine</keyword>
<proteinExistence type="inferred from homology"/>
<dbReference type="PANTHER" id="PTHR37426">
    <property type="entry name" value="RIBOSOMAL RNA LARGE SUBUNIT METHYLTRANSFERASE J"/>
    <property type="match status" value="1"/>
</dbReference>
<dbReference type="InterPro" id="IPR007473">
    <property type="entry name" value="RlmJ"/>
</dbReference>
<protein>
    <recommendedName>
        <fullName evidence="1">Ribosomal RNA large subunit methyltransferase J</fullName>
        <ecNumber evidence="1">2.1.1.266</ecNumber>
    </recommendedName>
    <alternativeName>
        <fullName evidence="1">23S rRNA (adenine(2030)-N6)-methyltransferase</fullName>
    </alternativeName>
    <alternativeName>
        <fullName evidence="1">23S rRNA m6A2030 methyltransferase</fullName>
    </alternativeName>
</protein>
<keyword evidence="1 2" id="KW-0489">Methyltransferase</keyword>
<comment type="catalytic activity">
    <reaction evidence="1">
        <text>adenosine(2030) in 23S rRNA + S-adenosyl-L-methionine = N(6)-methyladenosine(2030) in 23S rRNA + S-adenosyl-L-homocysteine + H(+)</text>
        <dbReference type="Rhea" id="RHEA:43736"/>
        <dbReference type="Rhea" id="RHEA-COMP:10668"/>
        <dbReference type="Rhea" id="RHEA-COMP:10669"/>
        <dbReference type="ChEBI" id="CHEBI:15378"/>
        <dbReference type="ChEBI" id="CHEBI:57856"/>
        <dbReference type="ChEBI" id="CHEBI:59789"/>
        <dbReference type="ChEBI" id="CHEBI:74411"/>
        <dbReference type="ChEBI" id="CHEBI:74449"/>
        <dbReference type="EC" id="2.1.1.266"/>
    </reaction>
</comment>
<comment type="subunit">
    <text evidence="1">Monomer.</text>
</comment>
<feature type="active site" description="Proton acceptor" evidence="1">
    <location>
        <position position="172"/>
    </location>
</feature>
<keyword evidence="1" id="KW-0698">rRNA processing</keyword>
<feature type="binding site" evidence="1">
    <location>
        <position position="18"/>
    </location>
    <ligand>
        <name>S-adenosyl-L-methionine</name>
        <dbReference type="ChEBI" id="CHEBI:59789"/>
    </ligand>
</feature>
<feature type="binding site" evidence="1">
    <location>
        <position position="172"/>
    </location>
    <ligand>
        <name>S-adenosyl-L-methionine</name>
        <dbReference type="ChEBI" id="CHEBI:59789"/>
    </ligand>
</feature>